<comment type="caution">
    <text evidence="2">Once thought to be involved in copper homeostasis, experiments in E.coli have shown this is not the case.</text>
</comment>
<keyword evidence="4" id="KW-1185">Reference proteome</keyword>
<comment type="subcellular location">
    <subcellularLocation>
        <location evidence="2">Cytoplasm</location>
    </subcellularLocation>
</comment>
<dbReference type="STRING" id="477690.SAMN05216474_1681"/>
<dbReference type="Proteomes" id="UP000236454">
    <property type="component" value="Unassembled WGS sequence"/>
</dbReference>
<dbReference type="Pfam" id="PF03932">
    <property type="entry name" value="CutC"/>
    <property type="match status" value="1"/>
</dbReference>
<dbReference type="GO" id="GO:0005507">
    <property type="term" value="F:copper ion binding"/>
    <property type="evidence" value="ECO:0007669"/>
    <property type="project" value="TreeGrafter"/>
</dbReference>
<dbReference type="PANTHER" id="PTHR12598:SF0">
    <property type="entry name" value="COPPER HOMEOSTASIS PROTEIN CUTC HOMOLOG"/>
    <property type="match status" value="1"/>
</dbReference>
<dbReference type="EMBL" id="FPAS01000002">
    <property type="protein sequence ID" value="SFT67106.1"/>
    <property type="molecule type" value="Genomic_DNA"/>
</dbReference>
<dbReference type="OrthoDB" id="9815677at2"/>
<reference evidence="3 4" key="1">
    <citation type="submission" date="2016-10" db="EMBL/GenBank/DDBJ databases">
        <authorList>
            <person name="de Groot N.N."/>
        </authorList>
    </citation>
    <scope>NUCLEOTIDE SEQUENCE [LARGE SCALE GENOMIC DNA]</scope>
    <source>
        <strain evidence="3 4">CGMCC 1.7005</strain>
    </source>
</reference>
<dbReference type="InterPro" id="IPR036822">
    <property type="entry name" value="CutC-like_dom_sf"/>
</dbReference>
<gene>
    <name evidence="2" type="primary">cutC</name>
    <name evidence="3" type="ORF">SAMN05216474_1681</name>
</gene>
<name>A0A1I6ZWU0_9FLAO</name>
<evidence type="ECO:0000256" key="2">
    <source>
        <dbReference type="HAMAP-Rule" id="MF_00795"/>
    </source>
</evidence>
<dbReference type="PANTHER" id="PTHR12598">
    <property type="entry name" value="COPPER HOMEOSTASIS PROTEIN CUTC"/>
    <property type="match status" value="1"/>
</dbReference>
<proteinExistence type="inferred from homology"/>
<dbReference type="Gene3D" id="3.20.20.380">
    <property type="entry name" value="Copper homeostasis (CutC) domain"/>
    <property type="match status" value="1"/>
</dbReference>
<dbReference type="SUPFAM" id="SSF110395">
    <property type="entry name" value="CutC-like"/>
    <property type="match status" value="1"/>
</dbReference>
<protein>
    <recommendedName>
        <fullName evidence="2">PF03932 family protein CutC</fullName>
    </recommendedName>
</protein>
<keyword evidence="2" id="KW-0963">Cytoplasm</keyword>
<evidence type="ECO:0000313" key="3">
    <source>
        <dbReference type="EMBL" id="SFT67106.1"/>
    </source>
</evidence>
<dbReference type="InterPro" id="IPR005627">
    <property type="entry name" value="CutC-like"/>
</dbReference>
<sequence>MELELCAASYSSALKSNHHPFKRVELCANLEQGGTTPSPGTIAATVENVDAECHVLIRPRVGNFNYSSEEIQVMQQDILLAKSLGAKGVVFGVMNSQDRFDLNKNLLLLEAAEGMQSTFHRAVDSSSAYMKDIQSIINCGFQRVLTSGGGTNVEAGKEQLKELMLSNPDIEVMIGGGINTTNVKQLYDYIQPHAIHFSATDWVKDESKNMYTTNYLETSLSKMKEILAQL</sequence>
<dbReference type="AlphaFoldDB" id="A0A1I6ZWU0"/>
<evidence type="ECO:0000313" key="4">
    <source>
        <dbReference type="Proteomes" id="UP000236454"/>
    </source>
</evidence>
<dbReference type="RefSeq" id="WP_090248225.1">
    <property type="nucleotide sequence ID" value="NZ_FPAS01000002.1"/>
</dbReference>
<organism evidence="3 4">
    <name type="scientific">Lishizhenia tianjinensis</name>
    <dbReference type="NCBI Taxonomy" id="477690"/>
    <lineage>
        <taxon>Bacteria</taxon>
        <taxon>Pseudomonadati</taxon>
        <taxon>Bacteroidota</taxon>
        <taxon>Flavobacteriia</taxon>
        <taxon>Flavobacteriales</taxon>
        <taxon>Crocinitomicaceae</taxon>
        <taxon>Lishizhenia</taxon>
    </lineage>
</organism>
<dbReference type="HAMAP" id="MF_00795">
    <property type="entry name" value="CutC"/>
    <property type="match status" value="1"/>
</dbReference>
<dbReference type="GO" id="GO:0005737">
    <property type="term" value="C:cytoplasm"/>
    <property type="evidence" value="ECO:0007669"/>
    <property type="project" value="UniProtKB-SubCell"/>
</dbReference>
<accession>A0A1I6ZWU0</accession>
<evidence type="ECO:0000256" key="1">
    <source>
        <dbReference type="ARBA" id="ARBA00007768"/>
    </source>
</evidence>
<comment type="similarity">
    <text evidence="1 2">Belongs to the CutC family.</text>
</comment>